<comment type="similarity">
    <text evidence="2">Belongs to the glycosyltransferase 2 family.</text>
</comment>
<keyword evidence="4" id="KW-0808">Transferase</keyword>
<accession>A0ABN1Q4H7</accession>
<gene>
    <name evidence="7" type="ORF">GCM10009560_45810</name>
</gene>
<comment type="caution">
    <text evidence="7">The sequence shown here is derived from an EMBL/GenBank/DDBJ whole genome shotgun (WGS) entry which is preliminary data.</text>
</comment>
<organism evidence="7 8">
    <name type="scientific">Nonomuraea longicatena</name>
    <dbReference type="NCBI Taxonomy" id="83682"/>
    <lineage>
        <taxon>Bacteria</taxon>
        <taxon>Bacillati</taxon>
        <taxon>Actinomycetota</taxon>
        <taxon>Actinomycetes</taxon>
        <taxon>Streptosporangiales</taxon>
        <taxon>Streptosporangiaceae</taxon>
        <taxon>Nonomuraea</taxon>
    </lineage>
</organism>
<dbReference type="PANTHER" id="PTHR43179:SF12">
    <property type="entry name" value="GALACTOFURANOSYLTRANSFERASE GLFT2"/>
    <property type="match status" value="1"/>
</dbReference>
<name>A0ABN1Q4H7_9ACTN</name>
<reference evidence="7 8" key="1">
    <citation type="journal article" date="2019" name="Int. J. Syst. Evol. Microbiol.">
        <title>The Global Catalogue of Microorganisms (GCM) 10K type strain sequencing project: providing services to taxonomists for standard genome sequencing and annotation.</title>
        <authorList>
            <consortium name="The Broad Institute Genomics Platform"/>
            <consortium name="The Broad Institute Genome Sequencing Center for Infectious Disease"/>
            <person name="Wu L."/>
            <person name="Ma J."/>
        </authorList>
    </citation>
    <scope>NUCLEOTIDE SEQUENCE [LARGE SCALE GENOMIC DNA]</scope>
    <source>
        <strain evidence="7 8">JCM 11136</strain>
    </source>
</reference>
<evidence type="ECO:0000256" key="4">
    <source>
        <dbReference type="ARBA" id="ARBA00022679"/>
    </source>
</evidence>
<dbReference type="RefSeq" id="WP_343951996.1">
    <property type="nucleotide sequence ID" value="NZ_BAAAHQ010000023.1"/>
</dbReference>
<dbReference type="EMBL" id="BAAAHQ010000023">
    <property type="protein sequence ID" value="GAA0936856.1"/>
    <property type="molecule type" value="Genomic_DNA"/>
</dbReference>
<sequence length="597" mass="65417">MRIVQRGMFAGPAETVSKDLYATIEGGSVTRRRSSLTLGPSSEVTCDTYFGRFPASYWQRWTRVGEVSLRARVTGAGRLSLAASDVGGFAAVVAVWEDTEGGAREIVLTARLDRFADGGSLWLRAQTEAGQDLRVEDVRWCVSSPGAGRRTALAICTMNRPADCLETLRALAGDAQALAAVSAVYVVDHGDDLVRDQDGYAQVAKDLGAGLRYLTQPNLGGAGGFTRGLYEVAGERMSTLLMDDDVLLEPDLVVRITAFADQAAEPLIVGGQMINLYHPTILLADAQQTDLDGIQPGVPMPHSGVDVDLLGGRLQERRLDAGYNGWWACLIPPEVVERVGYPLPLFFQGDDAEYSYRARARGVPTVTLPGAGLWHTDFAWKDLDEFNRYFLLRNYTIISALHGRFTLLRLVRKLAAEFAQHLLSMRYGLAETLLMAVEDFLAGPRILHDGGVDALARVRAARAAHPETRRHPAPELPRLVPEAPPIVGAGRRPPLAAARGLLGRLLGRHRHAVGAVPHDEAHWWHVAGFGTAVVTDASQQGFRVRRHDRGRMLTLARRGARVLLRLVRRGRAARTAYRRALPELSSRRNWSRLFGAD</sequence>
<dbReference type="InterPro" id="IPR029044">
    <property type="entry name" value="Nucleotide-diphossugar_trans"/>
</dbReference>
<evidence type="ECO:0000313" key="7">
    <source>
        <dbReference type="EMBL" id="GAA0936856.1"/>
    </source>
</evidence>
<feature type="domain" description="Galactofuranosyltransferase-2 C-terminal" evidence="6">
    <location>
        <begin position="411"/>
        <end position="595"/>
    </location>
</feature>
<protein>
    <submittedName>
        <fullName evidence="7">Glycosyltransferase</fullName>
    </submittedName>
</protein>
<dbReference type="InterPro" id="IPR040492">
    <property type="entry name" value="GlfT2_N"/>
</dbReference>
<keyword evidence="3" id="KW-0328">Glycosyltransferase</keyword>
<dbReference type="Proteomes" id="UP001501578">
    <property type="component" value="Unassembled WGS sequence"/>
</dbReference>
<dbReference type="SUPFAM" id="SSF53448">
    <property type="entry name" value="Nucleotide-diphospho-sugar transferases"/>
    <property type="match status" value="1"/>
</dbReference>
<dbReference type="PANTHER" id="PTHR43179">
    <property type="entry name" value="RHAMNOSYLTRANSFERASE WBBL"/>
    <property type="match status" value="1"/>
</dbReference>
<evidence type="ECO:0000256" key="2">
    <source>
        <dbReference type="ARBA" id="ARBA00006739"/>
    </source>
</evidence>
<proteinExistence type="inferred from homology"/>
<comment type="pathway">
    <text evidence="1">Cell wall biogenesis; cell wall polysaccharide biosynthesis.</text>
</comment>
<evidence type="ECO:0000313" key="8">
    <source>
        <dbReference type="Proteomes" id="UP001501578"/>
    </source>
</evidence>
<evidence type="ECO:0000259" key="6">
    <source>
        <dbReference type="Pfam" id="PF19320"/>
    </source>
</evidence>
<dbReference type="Pfam" id="PF13641">
    <property type="entry name" value="Glyco_tranf_2_3"/>
    <property type="match status" value="1"/>
</dbReference>
<evidence type="ECO:0000256" key="1">
    <source>
        <dbReference type="ARBA" id="ARBA00004776"/>
    </source>
</evidence>
<dbReference type="Pfam" id="PF17994">
    <property type="entry name" value="Glft2_N"/>
    <property type="match status" value="1"/>
</dbReference>
<evidence type="ECO:0000256" key="3">
    <source>
        <dbReference type="ARBA" id="ARBA00022676"/>
    </source>
</evidence>
<dbReference type="InterPro" id="IPR045699">
    <property type="entry name" value="GlfT2_C"/>
</dbReference>
<keyword evidence="8" id="KW-1185">Reference proteome</keyword>
<feature type="domain" description="Galactofuranosyltransferase GlfT2 N-terminal" evidence="5">
    <location>
        <begin position="29"/>
        <end position="141"/>
    </location>
</feature>
<dbReference type="Gene3D" id="3.90.550.60">
    <property type="match status" value="1"/>
</dbReference>
<dbReference type="Pfam" id="PF19320">
    <property type="entry name" value="GlfT2_domain3"/>
    <property type="match status" value="1"/>
</dbReference>
<evidence type="ECO:0000259" key="5">
    <source>
        <dbReference type="Pfam" id="PF17994"/>
    </source>
</evidence>